<sequence length="350" mass="38275">MGIDAHDAVRARPRFADAHADDGRTVAGMTAPVEPLPALPLAPWRSTKETLHRFAQVVGKVALAKGIRRNHWWHMTFRLTARGWTTVPLGTARSGPVFTCAFDFFDHALIVATDDGAQVRVDLPGKSVAEFYEDVLAALSALDIHVVIPNPHPFDLPDADRPFEQDTEHASYDPQQALAAFRVQSQVGRILEEFSATYSGKISPVQVFWHTFDIAVQRFSPRHIEMPASVDSVTREAYSREVISAGFWFGDDNVPEPTFYSYVAPEPEGLTGRALSPAGARWVTSGSGHAAYYAYDEARRADDPVGAALEFFQSVYAAGSQLAGWDADQLACSGGVTDPVLKKTEIRFGG</sequence>
<evidence type="ECO:0000313" key="2">
    <source>
        <dbReference type="Proteomes" id="UP000252586"/>
    </source>
</evidence>
<dbReference type="Proteomes" id="UP000252586">
    <property type="component" value="Unassembled WGS sequence"/>
</dbReference>
<keyword evidence="2" id="KW-1185">Reference proteome</keyword>
<proteinExistence type="predicted"/>
<dbReference type="InterPro" id="IPR046038">
    <property type="entry name" value="DUF5996"/>
</dbReference>
<accession>A0A366DQQ4</accession>
<organism evidence="1 2">
    <name type="scientific">Nocardia puris</name>
    <dbReference type="NCBI Taxonomy" id="208602"/>
    <lineage>
        <taxon>Bacteria</taxon>
        <taxon>Bacillati</taxon>
        <taxon>Actinomycetota</taxon>
        <taxon>Actinomycetes</taxon>
        <taxon>Mycobacteriales</taxon>
        <taxon>Nocardiaceae</taxon>
        <taxon>Nocardia</taxon>
    </lineage>
</organism>
<protein>
    <recommendedName>
        <fullName evidence="3">Ava_C0101 and related proteins</fullName>
    </recommendedName>
</protein>
<dbReference type="AlphaFoldDB" id="A0A366DQQ4"/>
<evidence type="ECO:0008006" key="3">
    <source>
        <dbReference type="Google" id="ProtNLM"/>
    </source>
</evidence>
<gene>
    <name evidence="1" type="ORF">DFR74_104261</name>
</gene>
<name>A0A366DQQ4_9NOCA</name>
<comment type="caution">
    <text evidence="1">The sequence shown here is derived from an EMBL/GenBank/DDBJ whole genome shotgun (WGS) entry which is preliminary data.</text>
</comment>
<dbReference type="Pfam" id="PF19459">
    <property type="entry name" value="DUF5996"/>
    <property type="match status" value="1"/>
</dbReference>
<reference evidence="1 2" key="1">
    <citation type="submission" date="2018-06" db="EMBL/GenBank/DDBJ databases">
        <title>Genomic Encyclopedia of Type Strains, Phase IV (KMG-IV): sequencing the most valuable type-strain genomes for metagenomic binning, comparative biology and taxonomic classification.</title>
        <authorList>
            <person name="Goeker M."/>
        </authorList>
    </citation>
    <scope>NUCLEOTIDE SEQUENCE [LARGE SCALE GENOMIC DNA]</scope>
    <source>
        <strain evidence="1 2">DSM 44599</strain>
    </source>
</reference>
<dbReference type="EMBL" id="QNRE01000004">
    <property type="protein sequence ID" value="RBO91558.1"/>
    <property type="molecule type" value="Genomic_DNA"/>
</dbReference>
<evidence type="ECO:0000313" key="1">
    <source>
        <dbReference type="EMBL" id="RBO91558.1"/>
    </source>
</evidence>
<dbReference type="STRING" id="1210090.GCA_001613185_00678"/>